<proteinExistence type="inferred from homology"/>
<dbReference type="Gene3D" id="3.10.590.10">
    <property type="entry name" value="ph1033 like domains"/>
    <property type="match status" value="1"/>
</dbReference>
<dbReference type="PANTHER" id="PTHR39661:SF1">
    <property type="entry name" value="UPF0310 PROTEIN MJECL36"/>
    <property type="match status" value="1"/>
</dbReference>
<dbReference type="CDD" id="cd21132">
    <property type="entry name" value="EVE-like"/>
    <property type="match status" value="1"/>
</dbReference>
<name>A0A0X3BKF9_9EURY</name>
<protein>
    <recommendedName>
        <fullName evidence="1">UPF0310 protein MMAB1_1260</fullName>
    </recommendedName>
</protein>
<dbReference type="GeneID" id="27137169"/>
<accession>A0A0X3BKF9</accession>
<evidence type="ECO:0000259" key="2">
    <source>
        <dbReference type="Pfam" id="PF01878"/>
    </source>
</evidence>
<dbReference type="SUPFAM" id="SSF88697">
    <property type="entry name" value="PUA domain-like"/>
    <property type="match status" value="1"/>
</dbReference>
<gene>
    <name evidence="3" type="ORF">MMAB1_1260</name>
</gene>
<evidence type="ECO:0000256" key="1">
    <source>
        <dbReference type="HAMAP-Rule" id="MF_00771"/>
    </source>
</evidence>
<dbReference type="HAMAP" id="MF_00771">
    <property type="entry name" value="UPF0310"/>
    <property type="match status" value="1"/>
</dbReference>
<reference evidence="3 4" key="1">
    <citation type="submission" date="2016-01" db="EMBL/GenBank/DDBJ databases">
        <authorList>
            <person name="Manzoor S."/>
        </authorList>
    </citation>
    <scope>NUCLEOTIDE SEQUENCE [LARGE SCALE GENOMIC DNA]</scope>
    <source>
        <strain evidence="3">Methanoculleus sp MAB1</strain>
    </source>
</reference>
<dbReference type="AlphaFoldDB" id="A0A0X3BKF9"/>
<dbReference type="NCBIfam" id="NF002008">
    <property type="entry name" value="PRK00809.1"/>
    <property type="match status" value="1"/>
</dbReference>
<dbReference type="OrthoDB" id="35872at2157"/>
<dbReference type="RefSeq" id="WP_062262899.1">
    <property type="nucleotide sequence ID" value="NZ_LT158599.1"/>
</dbReference>
<sequence>MTHWIASSNRDNAKILDAKHIWGVPKRNKNLMHRVKPGDTILVYVRQEKEDDTILPSAITGAYEVVSEPYEDHSRLFTTPPQMGDEVFPFRMKVRPVAVFAEPLEFKPLIPDLTFIENKKMWSGYLRVAMREIPAEDYHLILKRAGPKQILDNS</sequence>
<dbReference type="PANTHER" id="PTHR39661">
    <property type="entry name" value="UPF0310 PROTEIN MJECL36"/>
    <property type="match status" value="1"/>
</dbReference>
<dbReference type="InterPro" id="IPR002740">
    <property type="entry name" value="EVE_domain"/>
</dbReference>
<dbReference type="InterPro" id="IPR015947">
    <property type="entry name" value="PUA-like_sf"/>
</dbReference>
<dbReference type="InterPro" id="IPR022996">
    <property type="entry name" value="UPF0310"/>
</dbReference>
<feature type="domain" description="EVE" evidence="2">
    <location>
        <begin position="3"/>
        <end position="143"/>
    </location>
</feature>
<dbReference type="KEGG" id="mema:MMAB1_1260"/>
<organism evidence="3 4">
    <name type="scientific">Methanoculleus bourgensis</name>
    <dbReference type="NCBI Taxonomy" id="83986"/>
    <lineage>
        <taxon>Archaea</taxon>
        <taxon>Methanobacteriati</taxon>
        <taxon>Methanobacteriota</taxon>
        <taxon>Stenosarchaea group</taxon>
        <taxon>Methanomicrobia</taxon>
        <taxon>Methanomicrobiales</taxon>
        <taxon>Methanomicrobiaceae</taxon>
        <taxon>Methanoculleus</taxon>
    </lineage>
</organism>
<dbReference type="Proteomes" id="UP000069850">
    <property type="component" value="Chromosome 1"/>
</dbReference>
<evidence type="ECO:0000313" key="4">
    <source>
        <dbReference type="Proteomes" id="UP000069850"/>
    </source>
</evidence>
<dbReference type="EMBL" id="LT158599">
    <property type="protein sequence ID" value="CVK32473.1"/>
    <property type="molecule type" value="Genomic_DNA"/>
</dbReference>
<comment type="similarity">
    <text evidence="1">Belongs to the UPF0310 family.</text>
</comment>
<evidence type="ECO:0000313" key="3">
    <source>
        <dbReference type="EMBL" id="CVK32473.1"/>
    </source>
</evidence>
<dbReference type="Pfam" id="PF01878">
    <property type="entry name" value="EVE"/>
    <property type="match status" value="1"/>
</dbReference>